<dbReference type="Gene3D" id="3.40.390.10">
    <property type="entry name" value="Collagenase (Catalytic Domain)"/>
    <property type="match status" value="1"/>
</dbReference>
<dbReference type="PANTHER" id="PTHR10127:SF850">
    <property type="entry name" value="METALLOENDOPEPTIDASE"/>
    <property type="match status" value="1"/>
</dbReference>
<dbReference type="InterPro" id="IPR006026">
    <property type="entry name" value="Peptidase_Metallo"/>
</dbReference>
<accession>A0A0K0E6A6</accession>
<comment type="caution">
    <text evidence="2">Lacks conserved residue(s) required for the propagation of feature annotation.</text>
</comment>
<reference evidence="6" key="1">
    <citation type="submission" date="2015-08" db="UniProtKB">
        <authorList>
            <consortium name="WormBaseParasite"/>
        </authorList>
    </citation>
    <scope>IDENTIFICATION</scope>
</reference>
<dbReference type="SUPFAM" id="SSF55486">
    <property type="entry name" value="Metalloproteases ('zincins'), catalytic domain"/>
    <property type="match status" value="1"/>
</dbReference>
<feature type="binding site" evidence="2">
    <location>
        <position position="153"/>
    </location>
    <ligand>
        <name>Zn(2+)</name>
        <dbReference type="ChEBI" id="CHEBI:29105"/>
        <note>catalytic</note>
    </ligand>
</feature>
<dbReference type="Pfam" id="PF01400">
    <property type="entry name" value="Astacin"/>
    <property type="match status" value="1"/>
</dbReference>
<keyword evidence="2 3" id="KW-0645">Protease</keyword>
<feature type="transmembrane region" description="Helical" evidence="4">
    <location>
        <begin position="5"/>
        <end position="23"/>
    </location>
</feature>
<keyword evidence="1" id="KW-1015">Disulfide bond</keyword>
<evidence type="ECO:0000256" key="2">
    <source>
        <dbReference type="PROSITE-ProRule" id="PRU01211"/>
    </source>
</evidence>
<dbReference type="STRING" id="6248.A0A0K0E6A6"/>
<dbReference type="GO" id="GO:0006508">
    <property type="term" value="P:proteolysis"/>
    <property type="evidence" value="ECO:0007669"/>
    <property type="project" value="UniProtKB-KW"/>
</dbReference>
<evidence type="ECO:0000313" key="6">
    <source>
        <dbReference type="WBParaSite" id="SSTP_0000503700.1"/>
    </source>
</evidence>
<dbReference type="GO" id="GO:0008270">
    <property type="term" value="F:zinc ion binding"/>
    <property type="evidence" value="ECO:0007669"/>
    <property type="project" value="UniProtKB-UniRule"/>
</dbReference>
<keyword evidence="4" id="KW-0472">Membrane</keyword>
<dbReference type="PANTHER" id="PTHR10127">
    <property type="entry name" value="DISCOIDIN, CUB, EGF, LAMININ , AND ZINC METALLOPROTEASE DOMAIN CONTAINING"/>
    <property type="match status" value="1"/>
</dbReference>
<dbReference type="InterPro" id="IPR024079">
    <property type="entry name" value="MetalloPept_cat_dom_sf"/>
</dbReference>
<feature type="active site" evidence="2">
    <location>
        <position position="144"/>
    </location>
</feature>
<comment type="cofactor">
    <cofactor evidence="2 3">
        <name>Zn(2+)</name>
        <dbReference type="ChEBI" id="CHEBI:29105"/>
    </cofactor>
    <text evidence="2 3">Binds 1 zinc ion per subunit.</text>
</comment>
<keyword evidence="2 3" id="KW-0482">Metalloprotease</keyword>
<dbReference type="SMART" id="SM00235">
    <property type="entry name" value="ZnMc"/>
    <property type="match status" value="1"/>
</dbReference>
<evidence type="ECO:0000256" key="3">
    <source>
        <dbReference type="RuleBase" id="RU361183"/>
    </source>
</evidence>
<feature type="binding site" evidence="2">
    <location>
        <position position="147"/>
    </location>
    <ligand>
        <name>Zn(2+)</name>
        <dbReference type="ChEBI" id="CHEBI:29105"/>
        <note>catalytic</note>
    </ligand>
</feature>
<evidence type="ECO:0000256" key="1">
    <source>
        <dbReference type="ARBA" id="ARBA00023157"/>
    </source>
</evidence>
<dbReference type="EC" id="3.4.24.-" evidence="3"/>
<dbReference type="WBParaSite" id="SSTP_0000503700.1">
    <property type="protein sequence ID" value="SSTP_0000503700.1"/>
    <property type="gene ID" value="SSTP_0000503700"/>
</dbReference>
<feature type="domain" description="Peptidase M12A" evidence="5">
    <location>
        <begin position="51"/>
        <end position="233"/>
    </location>
</feature>
<organism evidence="6">
    <name type="scientific">Strongyloides stercoralis</name>
    <name type="common">Threadworm</name>
    <dbReference type="NCBI Taxonomy" id="6248"/>
    <lineage>
        <taxon>Eukaryota</taxon>
        <taxon>Metazoa</taxon>
        <taxon>Ecdysozoa</taxon>
        <taxon>Nematoda</taxon>
        <taxon>Chromadorea</taxon>
        <taxon>Rhabditida</taxon>
        <taxon>Tylenchina</taxon>
        <taxon>Panagrolaimomorpha</taxon>
        <taxon>Strongyloidoidea</taxon>
        <taxon>Strongyloididae</taxon>
        <taxon>Strongyloides</taxon>
    </lineage>
</organism>
<sequence>MKSIICIYISIIVLFMIIIKLLVKKENLLPDQIIVNSDIIFTDYHIDFKREIIKDLNYEWRSPIKYYIESGVIKENIEVAIEALKNNTCVTFKKENYIFHNESGIIFKEGPYCESYVGKQFNNQSQEIILTKECQKDPYIILHELGHALGLVHEHARNNREKYISIDDGQLDANGKNNFHSFVHSTFLNYNTEYDYASLMHYGPYTFGSWWYWLFGWKVMTSKLNEQYDRMMG</sequence>
<keyword evidence="4" id="KW-0812">Transmembrane</keyword>
<evidence type="ECO:0000259" key="5">
    <source>
        <dbReference type="PROSITE" id="PS51864"/>
    </source>
</evidence>
<feature type="binding site" evidence="2">
    <location>
        <position position="143"/>
    </location>
    <ligand>
        <name>Zn(2+)</name>
        <dbReference type="ChEBI" id="CHEBI:29105"/>
        <note>catalytic</note>
    </ligand>
</feature>
<keyword evidence="2 3" id="KW-0378">Hydrolase</keyword>
<evidence type="ECO:0000256" key="4">
    <source>
        <dbReference type="SAM" id="Phobius"/>
    </source>
</evidence>
<keyword evidence="2 3" id="KW-0479">Metal-binding</keyword>
<dbReference type="GO" id="GO:0004222">
    <property type="term" value="F:metalloendopeptidase activity"/>
    <property type="evidence" value="ECO:0007669"/>
    <property type="project" value="UniProtKB-UniRule"/>
</dbReference>
<dbReference type="PRINTS" id="PR00480">
    <property type="entry name" value="ASTACIN"/>
</dbReference>
<dbReference type="PROSITE" id="PS51864">
    <property type="entry name" value="ASTACIN"/>
    <property type="match status" value="1"/>
</dbReference>
<keyword evidence="2 3" id="KW-0862">Zinc</keyword>
<keyword evidence="4" id="KW-1133">Transmembrane helix</keyword>
<dbReference type="AlphaFoldDB" id="A0A0K0E6A6"/>
<dbReference type="InterPro" id="IPR001506">
    <property type="entry name" value="Peptidase_M12A"/>
</dbReference>
<proteinExistence type="predicted"/>
<name>A0A0K0E6A6_STRER</name>
<protein>
    <recommendedName>
        <fullName evidence="3">Metalloendopeptidase</fullName>
        <ecNumber evidence="3">3.4.24.-</ecNumber>
    </recommendedName>
</protein>